<evidence type="ECO:0000313" key="2">
    <source>
        <dbReference type="EMBL" id="SLN36552.1"/>
    </source>
</evidence>
<dbReference type="Proteomes" id="UP000193827">
    <property type="component" value="Unassembled WGS sequence"/>
</dbReference>
<dbReference type="RefSeq" id="WP_085891993.1">
    <property type="nucleotide sequence ID" value="NZ_FWFL01000004.1"/>
</dbReference>
<dbReference type="Pfam" id="PF06764">
    <property type="entry name" value="DUF1223"/>
    <property type="match status" value="1"/>
</dbReference>
<protein>
    <recommendedName>
        <fullName evidence="4">DUF1223 domain-containing protein</fullName>
    </recommendedName>
</protein>
<keyword evidence="3" id="KW-1185">Reference proteome</keyword>
<dbReference type="Gene3D" id="3.40.30.10">
    <property type="entry name" value="Glutaredoxin"/>
    <property type="match status" value="1"/>
</dbReference>
<reference evidence="2 3" key="1">
    <citation type="submission" date="2017-03" db="EMBL/GenBank/DDBJ databases">
        <authorList>
            <person name="Afonso C.L."/>
            <person name="Miller P.J."/>
            <person name="Scott M.A."/>
            <person name="Spackman E."/>
            <person name="Goraichik I."/>
            <person name="Dimitrov K.M."/>
            <person name="Suarez D.L."/>
            <person name="Swayne D.E."/>
        </authorList>
    </citation>
    <scope>NUCLEOTIDE SEQUENCE [LARGE SCALE GENOMIC DNA]</scope>
    <source>
        <strain evidence="2 3">CECT 8287</strain>
    </source>
</reference>
<dbReference type="PANTHER" id="PTHR36057:SF1">
    <property type="entry name" value="LIPOPROTEIN LIPID ATTACHMENT SITE-LIKE PROTEIN, PUTATIVE (DUF1223)-RELATED"/>
    <property type="match status" value="1"/>
</dbReference>
<dbReference type="InterPro" id="IPR010634">
    <property type="entry name" value="DUF1223"/>
</dbReference>
<sequence length="231" mass="25334">MRKILSSLIAALMLSGSAMAQDQPVVVELFTSQGCSSCPPADELLHELSKRDDVVALAMHVDYWDYIGWKDIFGNPAHSERQRAYAKAGKRRMVYTPQMIVNGKEQVVGNRPKDVNDLIARHRATPSEVTLNVARNGGQLKIEASAPASVGGPLTVQLVRYKPEATVDILRGENAGRTMSYSSIVTELSILEEWDTNNPLSLVTPVSGDLPIVVLIQHYEHGPIEAVAHLR</sequence>
<gene>
    <name evidence="2" type="ORF">PEL8287_01735</name>
</gene>
<accession>A0A1Y5SB30</accession>
<feature type="signal peptide" evidence="1">
    <location>
        <begin position="1"/>
        <end position="20"/>
    </location>
</feature>
<dbReference type="SUPFAM" id="SSF52833">
    <property type="entry name" value="Thioredoxin-like"/>
    <property type="match status" value="1"/>
</dbReference>
<evidence type="ECO:0008006" key="4">
    <source>
        <dbReference type="Google" id="ProtNLM"/>
    </source>
</evidence>
<dbReference type="AlphaFoldDB" id="A0A1Y5SB30"/>
<dbReference type="InterPro" id="IPR036249">
    <property type="entry name" value="Thioredoxin-like_sf"/>
</dbReference>
<organism evidence="2 3">
    <name type="scientific">Roseovarius litorisediminis</name>
    <dbReference type="NCBI Taxonomy" id="1312363"/>
    <lineage>
        <taxon>Bacteria</taxon>
        <taxon>Pseudomonadati</taxon>
        <taxon>Pseudomonadota</taxon>
        <taxon>Alphaproteobacteria</taxon>
        <taxon>Rhodobacterales</taxon>
        <taxon>Roseobacteraceae</taxon>
        <taxon>Roseovarius</taxon>
    </lineage>
</organism>
<dbReference type="PANTHER" id="PTHR36057">
    <property type="match status" value="1"/>
</dbReference>
<evidence type="ECO:0000313" key="3">
    <source>
        <dbReference type="Proteomes" id="UP000193827"/>
    </source>
</evidence>
<feature type="chain" id="PRO_5012622016" description="DUF1223 domain-containing protein" evidence="1">
    <location>
        <begin position="21"/>
        <end position="231"/>
    </location>
</feature>
<proteinExistence type="predicted"/>
<dbReference type="OrthoDB" id="9808254at2"/>
<keyword evidence="1" id="KW-0732">Signal</keyword>
<name>A0A1Y5SB30_9RHOB</name>
<evidence type="ECO:0000256" key="1">
    <source>
        <dbReference type="SAM" id="SignalP"/>
    </source>
</evidence>
<dbReference type="EMBL" id="FWFL01000004">
    <property type="protein sequence ID" value="SLN36552.1"/>
    <property type="molecule type" value="Genomic_DNA"/>
</dbReference>